<comment type="caution">
    <text evidence="1">The sequence shown here is derived from an EMBL/GenBank/DDBJ whole genome shotgun (WGS) entry which is preliminary data.</text>
</comment>
<evidence type="ECO:0000313" key="1">
    <source>
        <dbReference type="EMBL" id="KAA8574931.1"/>
    </source>
</evidence>
<dbReference type="Proteomes" id="UP000322873">
    <property type="component" value="Unassembled WGS sequence"/>
</dbReference>
<name>A0A5M9K088_MONFR</name>
<gene>
    <name evidence="1" type="ORF">EYC84_004167</name>
</gene>
<sequence length="96" mass="10875">MMLFPVTPVTDDATEVRVKCCLPMSSLLDRCWIFPFFKLVSVFQIEDFDTSGCAFEATAAQTYVDMVWKFAAHDLSRSTTAIYRSVLDFEGGGKYH</sequence>
<keyword evidence="2" id="KW-1185">Reference proteome</keyword>
<protein>
    <submittedName>
        <fullName evidence="1">Uncharacterized protein</fullName>
    </submittedName>
</protein>
<accession>A0A5M9K088</accession>
<dbReference type="AlphaFoldDB" id="A0A5M9K088"/>
<organism evidence="1 2">
    <name type="scientific">Monilinia fructicola</name>
    <name type="common">Brown rot fungus</name>
    <name type="synonym">Ciboria fructicola</name>
    <dbReference type="NCBI Taxonomy" id="38448"/>
    <lineage>
        <taxon>Eukaryota</taxon>
        <taxon>Fungi</taxon>
        <taxon>Dikarya</taxon>
        <taxon>Ascomycota</taxon>
        <taxon>Pezizomycotina</taxon>
        <taxon>Leotiomycetes</taxon>
        <taxon>Helotiales</taxon>
        <taxon>Sclerotiniaceae</taxon>
        <taxon>Monilinia</taxon>
    </lineage>
</organism>
<reference evidence="1 2" key="1">
    <citation type="submission" date="2019-06" db="EMBL/GenBank/DDBJ databases">
        <title>Genome Sequence of the Brown Rot Fungal Pathogen Monilinia fructicola.</title>
        <authorList>
            <person name="De Miccolis Angelini R.M."/>
            <person name="Landi L."/>
            <person name="Abate D."/>
            <person name="Pollastro S."/>
            <person name="Romanazzi G."/>
            <person name="Faretra F."/>
        </authorList>
    </citation>
    <scope>NUCLEOTIDE SEQUENCE [LARGE SCALE GENOMIC DNA]</scope>
    <source>
        <strain evidence="1 2">Mfrc123</strain>
    </source>
</reference>
<proteinExistence type="predicted"/>
<dbReference type="EMBL" id="VICG01000002">
    <property type="protein sequence ID" value="KAA8574931.1"/>
    <property type="molecule type" value="Genomic_DNA"/>
</dbReference>
<evidence type="ECO:0000313" key="2">
    <source>
        <dbReference type="Proteomes" id="UP000322873"/>
    </source>
</evidence>